<dbReference type="GeneID" id="90075807"/>
<organism evidence="8 9">
    <name type="scientific">Saccharomycopsis crataegensis</name>
    <dbReference type="NCBI Taxonomy" id="43959"/>
    <lineage>
        <taxon>Eukaryota</taxon>
        <taxon>Fungi</taxon>
        <taxon>Dikarya</taxon>
        <taxon>Ascomycota</taxon>
        <taxon>Saccharomycotina</taxon>
        <taxon>Saccharomycetes</taxon>
        <taxon>Saccharomycopsidaceae</taxon>
        <taxon>Saccharomycopsis</taxon>
    </lineage>
</organism>
<comment type="similarity">
    <text evidence="2 7">Belongs to the glycosyl hydrolase 47 family.</text>
</comment>
<keyword evidence="6" id="KW-0106">Calcium</keyword>
<dbReference type="RefSeq" id="XP_064854828.1">
    <property type="nucleotide sequence ID" value="XM_064998756.1"/>
</dbReference>
<dbReference type="InterPro" id="IPR044674">
    <property type="entry name" value="EDEM1/2/3"/>
</dbReference>
<keyword evidence="9" id="KW-1185">Reference proteome</keyword>
<evidence type="ECO:0000256" key="1">
    <source>
        <dbReference type="ARBA" id="ARBA00004240"/>
    </source>
</evidence>
<evidence type="ECO:0000256" key="3">
    <source>
        <dbReference type="ARBA" id="ARBA00022824"/>
    </source>
</evidence>
<dbReference type="GO" id="GO:0005975">
    <property type="term" value="P:carbohydrate metabolic process"/>
    <property type="evidence" value="ECO:0007669"/>
    <property type="project" value="InterPro"/>
</dbReference>
<gene>
    <name evidence="8" type="ORF">DASC09_051570</name>
</gene>
<evidence type="ECO:0000256" key="7">
    <source>
        <dbReference type="RuleBase" id="RU361193"/>
    </source>
</evidence>
<evidence type="ECO:0000256" key="6">
    <source>
        <dbReference type="PIRSR" id="PIRSR601382-2"/>
    </source>
</evidence>
<feature type="binding site" evidence="6">
    <location>
        <position position="428"/>
    </location>
    <ligand>
        <name>Ca(2+)</name>
        <dbReference type="ChEBI" id="CHEBI:29108"/>
    </ligand>
</feature>
<dbReference type="EC" id="3.2.1.-" evidence="7"/>
<evidence type="ECO:0000256" key="5">
    <source>
        <dbReference type="PIRSR" id="PIRSR601382-1"/>
    </source>
</evidence>
<reference evidence="8 9" key="1">
    <citation type="journal article" date="2023" name="Elife">
        <title>Identification of key yeast species and microbe-microbe interactions impacting larval growth of Drosophila in the wild.</title>
        <authorList>
            <person name="Mure A."/>
            <person name="Sugiura Y."/>
            <person name="Maeda R."/>
            <person name="Honda K."/>
            <person name="Sakurai N."/>
            <person name="Takahashi Y."/>
            <person name="Watada M."/>
            <person name="Katoh T."/>
            <person name="Gotoh A."/>
            <person name="Gotoh Y."/>
            <person name="Taniguchi I."/>
            <person name="Nakamura K."/>
            <person name="Hayashi T."/>
            <person name="Katayama T."/>
            <person name="Uemura T."/>
            <person name="Hattori Y."/>
        </authorList>
    </citation>
    <scope>NUCLEOTIDE SEQUENCE [LARGE SCALE GENOMIC DNA]</scope>
    <source>
        <strain evidence="8 9">SC-9</strain>
    </source>
</reference>
<keyword evidence="3" id="KW-0256">Endoplasmic reticulum</keyword>
<keyword evidence="7" id="KW-0378">Hydrolase</keyword>
<dbReference type="GO" id="GO:0036503">
    <property type="term" value="P:ERAD pathway"/>
    <property type="evidence" value="ECO:0007669"/>
    <property type="project" value="UniProtKB-ARBA"/>
</dbReference>
<proteinExistence type="inferred from homology"/>
<protein>
    <recommendedName>
        <fullName evidence="7">alpha-1,2-Mannosidase</fullName>
        <ecNumber evidence="7">3.2.1.-</ecNumber>
    </recommendedName>
</protein>
<evidence type="ECO:0000256" key="4">
    <source>
        <dbReference type="ARBA" id="ARBA00023180"/>
    </source>
</evidence>
<evidence type="ECO:0000313" key="8">
    <source>
        <dbReference type="EMBL" id="GMM37832.1"/>
    </source>
</evidence>
<dbReference type="AlphaFoldDB" id="A0AAV5QTD2"/>
<dbReference type="GO" id="GO:0044322">
    <property type="term" value="C:endoplasmic reticulum quality control compartment"/>
    <property type="evidence" value="ECO:0007669"/>
    <property type="project" value="GOC"/>
</dbReference>
<dbReference type="SUPFAM" id="SSF48225">
    <property type="entry name" value="Seven-hairpin glycosidases"/>
    <property type="match status" value="1"/>
</dbReference>
<dbReference type="EMBL" id="BTFZ01000012">
    <property type="protein sequence ID" value="GMM37832.1"/>
    <property type="molecule type" value="Genomic_DNA"/>
</dbReference>
<dbReference type="GO" id="GO:1904380">
    <property type="term" value="P:endoplasmic reticulum mannose trimming"/>
    <property type="evidence" value="ECO:0007669"/>
    <property type="project" value="InterPro"/>
</dbReference>
<dbReference type="GO" id="GO:0004571">
    <property type="term" value="F:mannosyl-oligosaccharide 1,2-alpha-mannosidase activity"/>
    <property type="evidence" value="ECO:0007669"/>
    <property type="project" value="InterPro"/>
</dbReference>
<dbReference type="GO" id="GO:0016020">
    <property type="term" value="C:membrane"/>
    <property type="evidence" value="ECO:0007669"/>
    <property type="project" value="InterPro"/>
</dbReference>
<dbReference type="PANTHER" id="PTHR45679:SF5">
    <property type="entry name" value="ER DEGRADATION-ENHANCING ALPHA-MANNOSIDASE-LIKE PROTEIN 1"/>
    <property type="match status" value="1"/>
</dbReference>
<evidence type="ECO:0000256" key="2">
    <source>
        <dbReference type="ARBA" id="ARBA00007658"/>
    </source>
</evidence>
<comment type="caution">
    <text evidence="8">The sequence shown here is derived from an EMBL/GenBank/DDBJ whole genome shotgun (WGS) entry which is preliminary data.</text>
</comment>
<feature type="active site" description="Proton donor" evidence="5">
    <location>
        <position position="79"/>
    </location>
</feature>
<accession>A0AAV5QTD2</accession>
<keyword evidence="7" id="KW-0326">Glycosidase</keyword>
<dbReference type="InterPro" id="IPR012341">
    <property type="entry name" value="6hp_glycosidase-like_sf"/>
</dbReference>
<comment type="cofactor">
    <cofactor evidence="6">
        <name>Ca(2+)</name>
        <dbReference type="ChEBI" id="CHEBI:29108"/>
    </cofactor>
</comment>
<sequence length="794" mass="90498">MTHGFPQDEVRPITCVGYGPNYENSQDLRNDVLGNYSVTLLDSLDTFIIMGDYERFVNGVELIKNHISFDIDSTVQVFETSIRALGALLTCHMYAVDEKRGFKIDGYNNELLFMAYDLGHRLLPAYQTKTGIPFARVNLKHGIEGVPPNLLQETCTAGAGSPMLEMTLLSKLTGDSTFETVSKNAFMTLWESRSTLDLLSMSLNPNKGKWLDSVSGIGASIDSFFEYALKGAILFDDPELFNVWEISYKALSVNSKNTWFFTNVNVENGFLSTYWIDSLSAFFSGLQVLAGKVDDAIKTHIMYLKLWNTFGSIPERWNFHNEVANSLSRAIALEWYPLRPEFIESTYYLYRATKDPLYLQIGVGILRDFQKRFISDCGFSGIQDIRTNKKQDRMESFVLSETLKYLYLLFDEDNPIHHDTSTNIIFSTEGHPMWLDKQMTIPYSTEKEEEEKDEPEEIVIDDVPDNEVFDTSNGAIWKIPKELMGKLPTSATGMIALISKTFSNHDFLFKKLKSYYSTGRKRSLDYNQLLLQSKLNRSDMVGIEEFGLVLNDEDFTTLHDVCELNPLPNDGRFFSKLLSWDKFYEIDDRFKGSLKKPAYLEKYGHQELELESKFYDIWCDSKNSQCLRSSNTETFEVLFGDKDNVRFAQIDRVKEKSDFQPATMSSNESLVMPGDLWVPKLDGIRVQVEKLLPGKVDSRNEVISSDYVDELRKENLAYDPLEVYDLAGLCTAESCPKILRVLAINGKAVGTGSIVWVTRASIERLMNSQISLNVGKSGMVLLNNEPVQNMFLWD</sequence>
<feature type="active site" description="Proton donor" evidence="5">
    <location>
        <position position="315"/>
    </location>
</feature>
<dbReference type="GO" id="GO:0005509">
    <property type="term" value="F:calcium ion binding"/>
    <property type="evidence" value="ECO:0007669"/>
    <property type="project" value="InterPro"/>
</dbReference>
<dbReference type="InterPro" id="IPR036026">
    <property type="entry name" value="Seven-hairpin_glycosidases"/>
</dbReference>
<dbReference type="Proteomes" id="UP001360560">
    <property type="component" value="Unassembled WGS sequence"/>
</dbReference>
<dbReference type="PRINTS" id="PR00747">
    <property type="entry name" value="GLYHDRLASE47"/>
</dbReference>
<evidence type="ECO:0000313" key="9">
    <source>
        <dbReference type="Proteomes" id="UP001360560"/>
    </source>
</evidence>
<dbReference type="PANTHER" id="PTHR45679">
    <property type="entry name" value="ER DEGRADATION-ENHANCING ALPHA-MANNOSIDASE-LIKE PROTEIN 2"/>
    <property type="match status" value="1"/>
</dbReference>
<dbReference type="Pfam" id="PF01532">
    <property type="entry name" value="Glyco_hydro_47"/>
    <property type="match status" value="1"/>
</dbReference>
<feature type="active site" evidence="5">
    <location>
        <position position="341"/>
    </location>
</feature>
<dbReference type="InterPro" id="IPR001382">
    <property type="entry name" value="Glyco_hydro_47"/>
</dbReference>
<feature type="active site" evidence="5">
    <location>
        <position position="222"/>
    </location>
</feature>
<name>A0AAV5QTD2_9ASCO</name>
<comment type="subcellular location">
    <subcellularLocation>
        <location evidence="1">Endoplasmic reticulum</location>
    </subcellularLocation>
</comment>
<keyword evidence="6" id="KW-0479">Metal-binding</keyword>
<dbReference type="Gene3D" id="1.50.10.10">
    <property type="match status" value="1"/>
</dbReference>
<keyword evidence="4" id="KW-0325">Glycoprotein</keyword>